<dbReference type="InterPro" id="IPR018108">
    <property type="entry name" value="MCP_transmembrane"/>
</dbReference>
<evidence type="ECO:0000256" key="8">
    <source>
        <dbReference type="ARBA" id="ARBA00023128"/>
    </source>
</evidence>
<dbReference type="PANTHER" id="PTHR45618">
    <property type="entry name" value="MITOCHONDRIAL DICARBOXYLATE CARRIER-RELATED"/>
    <property type="match status" value="1"/>
</dbReference>
<dbReference type="InterPro" id="IPR050391">
    <property type="entry name" value="Mito_Metabolite_Transporter"/>
</dbReference>
<sequence length="297" mass="33785">MEKRDWPLFVYGGFSSCIAELSTFPIDTTKTRLQIQGQILDGQYNKIKYRGMIDAFYQIYKEEGFLSLYSGISPALLRQCTYGSIKFGTYYSLKKACNDYLQMTEDMIVVNFTCAICSGIISASIANPTDVLKVRLQALGREKVGTYVQYNVFKCFRHIYVHEGLGGLWKGVGPTSQRAGIIASVELPVYDYCKHKLMVIFGNHISNHFISSLIASFFSAIASNPIDVIRTRLMNQNQSNYNEIGNNHIYKGSIDCFLKTVKYEGVFSLYKGFVPTFVRMGPWNIIFFIIYEKLKSI</sequence>
<dbReference type="AlphaFoldDB" id="A0A5E4NPV1"/>
<keyword evidence="4 10" id="KW-0812">Transmembrane</keyword>
<dbReference type="SUPFAM" id="SSF103506">
    <property type="entry name" value="Mitochondrial carrier"/>
    <property type="match status" value="1"/>
</dbReference>
<keyword evidence="13" id="KW-1185">Reference proteome</keyword>
<evidence type="ECO:0000256" key="9">
    <source>
        <dbReference type="ARBA" id="ARBA00023136"/>
    </source>
</evidence>
<dbReference type="OrthoDB" id="756301at2759"/>
<evidence type="ECO:0000256" key="1">
    <source>
        <dbReference type="ARBA" id="ARBA00004448"/>
    </source>
</evidence>
<reference evidence="12 13" key="1">
    <citation type="submission" date="2019-08" db="EMBL/GenBank/DDBJ databases">
        <authorList>
            <person name="Alioto T."/>
            <person name="Alioto T."/>
            <person name="Gomez Garrido J."/>
        </authorList>
    </citation>
    <scope>NUCLEOTIDE SEQUENCE [LARGE SCALE GENOMIC DNA]</scope>
</reference>
<dbReference type="PROSITE" id="PS51257">
    <property type="entry name" value="PROKAR_LIPOPROTEIN"/>
    <property type="match status" value="1"/>
</dbReference>
<dbReference type="GO" id="GO:0055085">
    <property type="term" value="P:transmembrane transport"/>
    <property type="evidence" value="ECO:0007669"/>
    <property type="project" value="InterPro"/>
</dbReference>
<evidence type="ECO:0000256" key="3">
    <source>
        <dbReference type="ARBA" id="ARBA00022448"/>
    </source>
</evidence>
<keyword evidence="3 11" id="KW-0813">Transport</keyword>
<comment type="subcellular location">
    <subcellularLocation>
        <location evidence="1">Mitochondrion inner membrane</location>
        <topology evidence="1">Multi-pass membrane protein</topology>
    </subcellularLocation>
</comment>
<comment type="similarity">
    <text evidence="2 11">Belongs to the mitochondrial carrier (TC 2.A.29) family.</text>
</comment>
<keyword evidence="8" id="KW-0496">Mitochondrion</keyword>
<dbReference type="PROSITE" id="PS50920">
    <property type="entry name" value="SOLCAR"/>
    <property type="match status" value="3"/>
</dbReference>
<evidence type="ECO:0000256" key="7">
    <source>
        <dbReference type="ARBA" id="ARBA00022989"/>
    </source>
</evidence>
<evidence type="ECO:0000313" key="12">
    <source>
        <dbReference type="EMBL" id="VVC44625.1"/>
    </source>
</evidence>
<proteinExistence type="inferred from homology"/>
<evidence type="ECO:0000313" key="13">
    <source>
        <dbReference type="Proteomes" id="UP000325440"/>
    </source>
</evidence>
<feature type="repeat" description="Solcar" evidence="10">
    <location>
        <begin position="7"/>
        <end position="96"/>
    </location>
</feature>
<evidence type="ECO:0000256" key="2">
    <source>
        <dbReference type="ARBA" id="ARBA00006375"/>
    </source>
</evidence>
<evidence type="ECO:0000256" key="11">
    <source>
        <dbReference type="RuleBase" id="RU000488"/>
    </source>
</evidence>
<dbReference type="GO" id="GO:0005743">
    <property type="term" value="C:mitochondrial inner membrane"/>
    <property type="evidence" value="ECO:0007669"/>
    <property type="project" value="UniProtKB-SubCell"/>
</dbReference>
<feature type="repeat" description="Solcar" evidence="10">
    <location>
        <begin position="106"/>
        <end position="196"/>
    </location>
</feature>
<name>A0A5E4NPV1_9HEMI</name>
<evidence type="ECO:0000256" key="4">
    <source>
        <dbReference type="ARBA" id="ARBA00022692"/>
    </source>
</evidence>
<keyword evidence="6" id="KW-0999">Mitochondrion inner membrane</keyword>
<dbReference type="InterPro" id="IPR002067">
    <property type="entry name" value="MCP"/>
</dbReference>
<dbReference type="PRINTS" id="PR00926">
    <property type="entry name" value="MITOCARRIER"/>
</dbReference>
<protein>
    <submittedName>
        <fullName evidence="12">Mitochondrial carrier protein,Mitochondrial carrier domain,Mitochondrial substrate/solute carrier</fullName>
    </submittedName>
</protein>
<evidence type="ECO:0000256" key="5">
    <source>
        <dbReference type="ARBA" id="ARBA00022737"/>
    </source>
</evidence>
<accession>A0A5E4NPV1</accession>
<organism evidence="12 13">
    <name type="scientific">Cinara cedri</name>
    <dbReference type="NCBI Taxonomy" id="506608"/>
    <lineage>
        <taxon>Eukaryota</taxon>
        <taxon>Metazoa</taxon>
        <taxon>Ecdysozoa</taxon>
        <taxon>Arthropoda</taxon>
        <taxon>Hexapoda</taxon>
        <taxon>Insecta</taxon>
        <taxon>Pterygota</taxon>
        <taxon>Neoptera</taxon>
        <taxon>Paraneoptera</taxon>
        <taxon>Hemiptera</taxon>
        <taxon>Sternorrhyncha</taxon>
        <taxon>Aphidomorpha</taxon>
        <taxon>Aphidoidea</taxon>
        <taxon>Aphididae</taxon>
        <taxon>Lachninae</taxon>
        <taxon>Cinara</taxon>
    </lineage>
</organism>
<gene>
    <name evidence="12" type="ORF">CINCED_3A003237</name>
</gene>
<dbReference type="Pfam" id="PF00153">
    <property type="entry name" value="Mito_carr"/>
    <property type="match status" value="3"/>
</dbReference>
<evidence type="ECO:0000256" key="6">
    <source>
        <dbReference type="ARBA" id="ARBA00022792"/>
    </source>
</evidence>
<keyword evidence="9 10" id="KW-0472">Membrane</keyword>
<keyword evidence="7" id="KW-1133">Transmembrane helix</keyword>
<dbReference type="Gene3D" id="1.50.40.10">
    <property type="entry name" value="Mitochondrial carrier domain"/>
    <property type="match status" value="1"/>
</dbReference>
<dbReference type="Proteomes" id="UP000325440">
    <property type="component" value="Unassembled WGS sequence"/>
</dbReference>
<dbReference type="InterPro" id="IPR023395">
    <property type="entry name" value="MCP_dom_sf"/>
</dbReference>
<feature type="repeat" description="Solcar" evidence="10">
    <location>
        <begin position="203"/>
        <end position="297"/>
    </location>
</feature>
<evidence type="ECO:0000256" key="10">
    <source>
        <dbReference type="PROSITE-ProRule" id="PRU00282"/>
    </source>
</evidence>
<dbReference type="EMBL" id="CABPRJ010002384">
    <property type="protein sequence ID" value="VVC44625.1"/>
    <property type="molecule type" value="Genomic_DNA"/>
</dbReference>
<dbReference type="FunFam" id="1.50.40.10:FF:000006">
    <property type="entry name" value="brain mitochondrial carrier protein 1 isoform X1"/>
    <property type="match status" value="1"/>
</dbReference>
<keyword evidence="5" id="KW-0677">Repeat</keyword>